<protein>
    <submittedName>
        <fullName evidence="2">Uncharacterized protein</fullName>
    </submittedName>
</protein>
<feature type="transmembrane region" description="Helical" evidence="1">
    <location>
        <begin position="6"/>
        <end position="25"/>
    </location>
</feature>
<organism evidence="2 3">
    <name type="scientific">Candidatus Caccoplasma merdipullorum</name>
    <dbReference type="NCBI Taxonomy" id="2840718"/>
    <lineage>
        <taxon>Bacteria</taxon>
        <taxon>Pseudomonadati</taxon>
        <taxon>Bacteroidota</taxon>
        <taxon>Bacteroidia</taxon>
        <taxon>Bacteroidales</taxon>
        <taxon>Bacteroidaceae</taxon>
        <taxon>Bacteroidaceae incertae sedis</taxon>
        <taxon>Candidatus Caccoplasma</taxon>
    </lineage>
</organism>
<evidence type="ECO:0000313" key="3">
    <source>
        <dbReference type="Proteomes" id="UP000823636"/>
    </source>
</evidence>
<keyword evidence="1" id="KW-1133">Transmembrane helix</keyword>
<dbReference type="AlphaFoldDB" id="A0A9D9E5H9"/>
<proteinExistence type="predicted"/>
<dbReference type="Proteomes" id="UP000823636">
    <property type="component" value="Unassembled WGS sequence"/>
</dbReference>
<evidence type="ECO:0000256" key="1">
    <source>
        <dbReference type="SAM" id="Phobius"/>
    </source>
</evidence>
<name>A0A9D9E5H9_9BACT</name>
<comment type="caution">
    <text evidence="2">The sequence shown here is derived from an EMBL/GenBank/DDBJ whole genome shotgun (WGS) entry which is preliminary data.</text>
</comment>
<sequence>MGIFAVLLFIILPVAVAVIFFIAAADINKIKKLKMENDALLLSRLERIEKSIEEIRKLANIEFTPPAPAVSSVREKALPDEGWADDVTESEKSEASVLIPRLADMQGVVIKCNDSGGYDVWSKYSWERFGNMDPGYRLIYKNYKE</sequence>
<reference evidence="2" key="1">
    <citation type="submission" date="2020-10" db="EMBL/GenBank/DDBJ databases">
        <authorList>
            <person name="Gilroy R."/>
        </authorList>
    </citation>
    <scope>NUCLEOTIDE SEQUENCE</scope>
    <source>
        <strain evidence="2">G3-4614</strain>
    </source>
</reference>
<keyword evidence="1" id="KW-0472">Membrane</keyword>
<keyword evidence="1" id="KW-0812">Transmembrane</keyword>
<dbReference type="EMBL" id="JADIMW010000081">
    <property type="protein sequence ID" value="MBO8438778.1"/>
    <property type="molecule type" value="Genomic_DNA"/>
</dbReference>
<gene>
    <name evidence="2" type="ORF">IAC54_07780</name>
</gene>
<accession>A0A9D9E5H9</accession>
<reference evidence="2" key="2">
    <citation type="journal article" date="2021" name="PeerJ">
        <title>Extensive microbial diversity within the chicken gut microbiome revealed by metagenomics and culture.</title>
        <authorList>
            <person name="Gilroy R."/>
            <person name="Ravi A."/>
            <person name="Getino M."/>
            <person name="Pursley I."/>
            <person name="Horton D.L."/>
            <person name="Alikhan N.F."/>
            <person name="Baker D."/>
            <person name="Gharbi K."/>
            <person name="Hall N."/>
            <person name="Watson M."/>
            <person name="Adriaenssens E.M."/>
            <person name="Foster-Nyarko E."/>
            <person name="Jarju S."/>
            <person name="Secka A."/>
            <person name="Antonio M."/>
            <person name="Oren A."/>
            <person name="Chaudhuri R.R."/>
            <person name="La Ragione R."/>
            <person name="Hildebrand F."/>
            <person name="Pallen M.J."/>
        </authorList>
    </citation>
    <scope>NUCLEOTIDE SEQUENCE</scope>
    <source>
        <strain evidence="2">G3-4614</strain>
    </source>
</reference>
<evidence type="ECO:0000313" key="2">
    <source>
        <dbReference type="EMBL" id="MBO8438778.1"/>
    </source>
</evidence>